<dbReference type="PANTHER" id="PTHR20935:SF0">
    <property type="entry name" value="SERINE_THREONINE-PROTEIN PHOSPHATASE PGAM5, MITOCHONDRIAL"/>
    <property type="match status" value="1"/>
</dbReference>
<dbReference type="RefSeq" id="WP_290714260.1">
    <property type="nucleotide sequence ID" value="NZ_BAAAVS010000002.1"/>
</dbReference>
<dbReference type="InterPro" id="IPR013078">
    <property type="entry name" value="His_Pase_superF_clade-1"/>
</dbReference>
<dbReference type="PANTHER" id="PTHR20935">
    <property type="entry name" value="PHOSPHOGLYCERATE MUTASE-RELATED"/>
    <property type="match status" value="1"/>
</dbReference>
<gene>
    <name evidence="2" type="ORF">GCM10010528_03960</name>
</gene>
<proteinExistence type="predicted"/>
<dbReference type="SUPFAM" id="SSF53254">
    <property type="entry name" value="Phosphoglycerate mutase-like"/>
    <property type="match status" value="1"/>
</dbReference>
<evidence type="ECO:0000256" key="1">
    <source>
        <dbReference type="ARBA" id="ARBA00022801"/>
    </source>
</evidence>
<name>A0ABN3YC25_9ACTN</name>
<organism evidence="2 3">
    <name type="scientific">Gordonia defluvii</name>
    <dbReference type="NCBI Taxonomy" id="283718"/>
    <lineage>
        <taxon>Bacteria</taxon>
        <taxon>Bacillati</taxon>
        <taxon>Actinomycetota</taxon>
        <taxon>Actinomycetes</taxon>
        <taxon>Mycobacteriales</taxon>
        <taxon>Gordoniaceae</taxon>
        <taxon>Gordonia</taxon>
    </lineage>
</organism>
<dbReference type="CDD" id="cd07067">
    <property type="entry name" value="HP_PGM_like"/>
    <property type="match status" value="1"/>
</dbReference>
<dbReference type="Proteomes" id="UP001501035">
    <property type="component" value="Unassembled WGS sequence"/>
</dbReference>
<protein>
    <submittedName>
        <fullName evidence="2">Histidine phosphatase family protein</fullName>
    </submittedName>
</protein>
<dbReference type="InterPro" id="IPR051021">
    <property type="entry name" value="Mito_Ser/Thr_phosphatase"/>
</dbReference>
<evidence type="ECO:0000313" key="2">
    <source>
        <dbReference type="EMBL" id="GAA3025243.1"/>
    </source>
</evidence>
<keyword evidence="1" id="KW-0378">Hydrolase</keyword>
<dbReference type="SMART" id="SM00855">
    <property type="entry name" value="PGAM"/>
    <property type="match status" value="1"/>
</dbReference>
<keyword evidence="3" id="KW-1185">Reference proteome</keyword>
<reference evidence="2 3" key="1">
    <citation type="journal article" date="2019" name="Int. J. Syst. Evol. Microbiol.">
        <title>The Global Catalogue of Microorganisms (GCM) 10K type strain sequencing project: providing services to taxonomists for standard genome sequencing and annotation.</title>
        <authorList>
            <consortium name="The Broad Institute Genomics Platform"/>
            <consortium name="The Broad Institute Genome Sequencing Center for Infectious Disease"/>
            <person name="Wu L."/>
            <person name="Ma J."/>
        </authorList>
    </citation>
    <scope>NUCLEOTIDE SEQUENCE [LARGE SCALE GENOMIC DNA]</scope>
    <source>
        <strain evidence="2 3">JCM 14234</strain>
    </source>
</reference>
<dbReference type="Gene3D" id="3.40.50.1240">
    <property type="entry name" value="Phosphoglycerate mutase-like"/>
    <property type="match status" value="1"/>
</dbReference>
<dbReference type="Pfam" id="PF00300">
    <property type="entry name" value="His_Phos_1"/>
    <property type="match status" value="1"/>
</dbReference>
<evidence type="ECO:0000313" key="3">
    <source>
        <dbReference type="Proteomes" id="UP001501035"/>
    </source>
</evidence>
<dbReference type="EMBL" id="BAAAVS010000002">
    <property type="protein sequence ID" value="GAA3025243.1"/>
    <property type="molecule type" value="Genomic_DNA"/>
</dbReference>
<dbReference type="InterPro" id="IPR029033">
    <property type="entry name" value="His_PPase_superfam"/>
</dbReference>
<accession>A0ABN3YC25</accession>
<sequence>MGSLYLVRHGQAHASAYGAADHIDDGPISGGLTATGQMQAQVTGTVLSGLIPRFTTAVSGGLARQQQTLAGVLDAFAERPDASIDEGWDEYDLAGLMGAPTTAQLADGRSFQQSLDAVLGAWVRGEVAESAAESFDAYARRVARAGQRAVESAGSGRNVLVVSSAGSITLWLAQQLGVPAQHWPQLAASMMNASITRVIVGRQGVTVLSVNEHLHLSDRDGGITTFR</sequence>
<comment type="caution">
    <text evidence="2">The sequence shown here is derived from an EMBL/GenBank/DDBJ whole genome shotgun (WGS) entry which is preliminary data.</text>
</comment>